<reference evidence="7 8" key="1">
    <citation type="submission" date="2019-03" db="EMBL/GenBank/DDBJ databases">
        <title>Genomic Encyclopedia of Archaeal and Bacterial Type Strains, Phase II (KMG-II): from individual species to whole genera.</title>
        <authorList>
            <person name="Goeker M."/>
        </authorList>
    </citation>
    <scope>NUCLEOTIDE SEQUENCE [LARGE SCALE GENOMIC DNA]</scope>
    <source>
        <strain evidence="7 8">DSM 45499</strain>
    </source>
</reference>
<dbReference type="EMBL" id="SOCP01000015">
    <property type="protein sequence ID" value="TDV43710.1"/>
    <property type="molecule type" value="Genomic_DNA"/>
</dbReference>
<dbReference type="Pfam" id="PF00589">
    <property type="entry name" value="Phage_integrase"/>
    <property type="match status" value="1"/>
</dbReference>
<protein>
    <submittedName>
        <fullName evidence="7">Site-specific recombinase XerD</fullName>
    </submittedName>
</protein>
<evidence type="ECO:0000256" key="3">
    <source>
        <dbReference type="ARBA" id="ARBA00023172"/>
    </source>
</evidence>
<keyword evidence="2 4" id="KW-0238">DNA-binding</keyword>
<dbReference type="GO" id="GO:0015074">
    <property type="term" value="P:DNA integration"/>
    <property type="evidence" value="ECO:0007669"/>
    <property type="project" value="InterPro"/>
</dbReference>
<accession>A0A4R7V472</accession>
<dbReference type="SUPFAM" id="SSF56349">
    <property type="entry name" value="DNA breaking-rejoining enzymes"/>
    <property type="match status" value="1"/>
</dbReference>
<dbReference type="PROSITE" id="PS51900">
    <property type="entry name" value="CB"/>
    <property type="match status" value="1"/>
</dbReference>
<sequence length="759" mass="85329">MTGTTAPATHPGLLARLMEAVEPAFRAEVFIPEADDPVFTFGRCRVPPCNRPLNHAKPGLCNGHRKAWRDAGEPPLDEWAATQTRVNYGNVSFPACLVAGCNRAGGRIGLCPRHRHHWRGDGCPDPAEWAADTAYVPPCHGERDCRFTGCERWADVTAGFCAGHYARWKKAGQPADLEVFSRYSSSRGMPMLDMRDLCPQIRLELGLGLQRRAEAGDRKTCLKSLAFALTWIRETGVTSLLDLDNDAWRTQARGPSGARPTNTALTFVIDTRYHLEVLLAGGVWEREYDRDVWDLRRFARVPENTARYLRFTEIPQQWIRDLAKRWARRMISKNSGSGTIAGNVRYLGEFAQFAARQPNGCRKPEQLTRHTVEAWLAWMQAEGVHVATRKHKISGISVFLDTVHTLGWEQRLPRTAVVIPGDGPKALPSKPRFLSEVVMRQCEDEINLAKFPNRHGELLLRIVMACGLRSKDAAWLPFDCVVRDNSSAPYLAWINHKVGQRAAFFPITDKLVSLIREQQDRVRTRFPGGCSLLFLAETDNPRGDKPLPRKTWVHHLTAWLADIELVDEHGHRVHVTPHQFRHTLGTRLINANVPQHVVQELLDHMSPAMTAVYARLHAKTVREHWERAVTVNAQGEIIQLAEGDPLSNAAWTRVSLGRAKQTLPNGYCGLPLVRDCEHANPCLTCPMFLTTPDFLPQHREQRGRTLTIIESARAAGHDRIAEKNTRILDNLDKIIETCERCDDGEVVFGGKVAQLDDAS</sequence>
<keyword evidence="8" id="KW-1185">Reference proteome</keyword>
<dbReference type="PANTHER" id="PTHR30349:SF64">
    <property type="entry name" value="PROPHAGE INTEGRASE INTD-RELATED"/>
    <property type="match status" value="1"/>
</dbReference>
<dbReference type="RefSeq" id="WP_133906925.1">
    <property type="nucleotide sequence ID" value="NZ_SOCP01000015.1"/>
</dbReference>
<dbReference type="Gene3D" id="1.10.150.130">
    <property type="match status" value="1"/>
</dbReference>
<dbReference type="InterPro" id="IPR044068">
    <property type="entry name" value="CB"/>
</dbReference>
<evidence type="ECO:0000256" key="1">
    <source>
        <dbReference type="ARBA" id="ARBA00008857"/>
    </source>
</evidence>
<dbReference type="AlphaFoldDB" id="A0A4R7V472"/>
<evidence type="ECO:0000259" key="6">
    <source>
        <dbReference type="PROSITE" id="PS51900"/>
    </source>
</evidence>
<evidence type="ECO:0000256" key="4">
    <source>
        <dbReference type="PROSITE-ProRule" id="PRU01248"/>
    </source>
</evidence>
<proteinExistence type="inferred from homology"/>
<dbReference type="PANTHER" id="PTHR30349">
    <property type="entry name" value="PHAGE INTEGRASE-RELATED"/>
    <property type="match status" value="1"/>
</dbReference>
<dbReference type="InterPro" id="IPR013762">
    <property type="entry name" value="Integrase-like_cat_sf"/>
</dbReference>
<feature type="domain" description="Tyr recombinase" evidence="5">
    <location>
        <begin position="429"/>
        <end position="626"/>
    </location>
</feature>
<feature type="domain" description="Core-binding (CB)" evidence="6">
    <location>
        <begin position="309"/>
        <end position="404"/>
    </location>
</feature>
<evidence type="ECO:0000259" key="5">
    <source>
        <dbReference type="PROSITE" id="PS51898"/>
    </source>
</evidence>
<dbReference type="GO" id="GO:0003677">
    <property type="term" value="F:DNA binding"/>
    <property type="evidence" value="ECO:0007669"/>
    <property type="project" value="UniProtKB-UniRule"/>
</dbReference>
<comment type="caution">
    <text evidence="7">The sequence shown here is derived from an EMBL/GenBank/DDBJ whole genome shotgun (WGS) entry which is preliminary data.</text>
</comment>
<comment type="similarity">
    <text evidence="1">Belongs to the 'phage' integrase family.</text>
</comment>
<dbReference type="InterPro" id="IPR011010">
    <property type="entry name" value="DNA_brk_join_enz"/>
</dbReference>
<evidence type="ECO:0000256" key="2">
    <source>
        <dbReference type="ARBA" id="ARBA00023125"/>
    </source>
</evidence>
<dbReference type="InterPro" id="IPR010998">
    <property type="entry name" value="Integrase_recombinase_N"/>
</dbReference>
<organism evidence="7 8">
    <name type="scientific">Actinophytocola oryzae</name>
    <dbReference type="NCBI Taxonomy" id="502181"/>
    <lineage>
        <taxon>Bacteria</taxon>
        <taxon>Bacillati</taxon>
        <taxon>Actinomycetota</taxon>
        <taxon>Actinomycetes</taxon>
        <taxon>Pseudonocardiales</taxon>
        <taxon>Pseudonocardiaceae</taxon>
    </lineage>
</organism>
<dbReference type="InterPro" id="IPR050090">
    <property type="entry name" value="Tyrosine_recombinase_XerCD"/>
</dbReference>
<name>A0A4R7V472_9PSEU</name>
<evidence type="ECO:0000313" key="7">
    <source>
        <dbReference type="EMBL" id="TDV43710.1"/>
    </source>
</evidence>
<dbReference type="Gene3D" id="1.10.443.10">
    <property type="entry name" value="Intergrase catalytic core"/>
    <property type="match status" value="1"/>
</dbReference>
<evidence type="ECO:0000313" key="8">
    <source>
        <dbReference type="Proteomes" id="UP000294927"/>
    </source>
</evidence>
<dbReference type="GO" id="GO:0006310">
    <property type="term" value="P:DNA recombination"/>
    <property type="evidence" value="ECO:0007669"/>
    <property type="project" value="UniProtKB-KW"/>
</dbReference>
<dbReference type="InterPro" id="IPR002104">
    <property type="entry name" value="Integrase_catalytic"/>
</dbReference>
<dbReference type="OrthoDB" id="8421690at2"/>
<dbReference type="PROSITE" id="PS51898">
    <property type="entry name" value="TYR_RECOMBINASE"/>
    <property type="match status" value="1"/>
</dbReference>
<dbReference type="Proteomes" id="UP000294927">
    <property type="component" value="Unassembled WGS sequence"/>
</dbReference>
<gene>
    <name evidence="7" type="ORF">CLV71_115173</name>
</gene>
<keyword evidence="3" id="KW-0233">DNA recombination</keyword>